<dbReference type="Proteomes" id="UP000092993">
    <property type="component" value="Unassembled WGS sequence"/>
</dbReference>
<dbReference type="STRING" id="5627.A0A1C7M5H2"/>
<gene>
    <name evidence="2" type="ORF">A0H81_08324</name>
</gene>
<sequence length="337" mass="38196">MLPSSSKLNEVQNKLAELRDSPMAIVPDEVLRLICNYLIGPFKKSQIASQCPQPFEHWFCAKADQLTVDAAVFLIRLHAYQNSFVDLWKFQLTKVLSGCCDCVRGLKEAEVMSRHTYFATFNDEILRPFYRNFHDDRLKAILDALAISHITPDPMPNSGQTLLDAPSAVVFHIFSDLHMMRDTRIIKIIHSYLPKDPITSWPKDYPPVGLLLLLVDQAEELRYWAQKQASFYKVAPVPMEHFLPMHVTVLEVVTNAVTGGLQASGGDLKVLEGQIAKDPAALWSGYCVILRFVPLELFRPSKSFNFDIRHVILGHLHDTGNRQPFSLFAHTITLTPD</sequence>
<dbReference type="EMBL" id="LUGG01000011">
    <property type="protein sequence ID" value="OBZ71656.1"/>
    <property type="molecule type" value="Genomic_DNA"/>
</dbReference>
<dbReference type="AlphaFoldDB" id="A0A1C7M5H2"/>
<evidence type="ECO:0000259" key="1">
    <source>
        <dbReference type="Pfam" id="PF12726"/>
    </source>
</evidence>
<accession>A0A1C7M5H2</accession>
<keyword evidence="3" id="KW-1185">Reference proteome</keyword>
<comment type="caution">
    <text evidence="2">The sequence shown here is derived from an EMBL/GenBank/DDBJ whole genome shotgun (WGS) entry which is preliminary data.</text>
</comment>
<evidence type="ECO:0000313" key="2">
    <source>
        <dbReference type="EMBL" id="OBZ71656.1"/>
    </source>
</evidence>
<reference evidence="2 3" key="1">
    <citation type="submission" date="2016-03" db="EMBL/GenBank/DDBJ databases">
        <title>Whole genome sequencing of Grifola frondosa 9006-11.</title>
        <authorList>
            <person name="Min B."/>
            <person name="Park H."/>
            <person name="Kim J.-G."/>
            <person name="Cho H."/>
            <person name="Oh Y.-L."/>
            <person name="Kong W.-S."/>
            <person name="Choi I.-G."/>
        </authorList>
    </citation>
    <scope>NUCLEOTIDE SEQUENCE [LARGE SCALE GENOMIC DNA]</scope>
    <source>
        <strain evidence="2 3">9006-11</strain>
    </source>
</reference>
<feature type="domain" description="Helicase Sen1 N-terminal" evidence="1">
    <location>
        <begin position="88"/>
        <end position="328"/>
    </location>
</feature>
<name>A0A1C7M5H2_GRIFR</name>
<dbReference type="OrthoDB" id="6513042at2759"/>
<dbReference type="Pfam" id="PF12726">
    <property type="entry name" value="SEN1_N"/>
    <property type="match status" value="1"/>
</dbReference>
<protein>
    <recommendedName>
        <fullName evidence="1">Helicase Sen1 N-terminal domain-containing protein</fullName>
    </recommendedName>
</protein>
<proteinExistence type="predicted"/>
<organism evidence="2 3">
    <name type="scientific">Grifola frondosa</name>
    <name type="common">Maitake</name>
    <name type="synonym">Polyporus frondosus</name>
    <dbReference type="NCBI Taxonomy" id="5627"/>
    <lineage>
        <taxon>Eukaryota</taxon>
        <taxon>Fungi</taxon>
        <taxon>Dikarya</taxon>
        <taxon>Basidiomycota</taxon>
        <taxon>Agaricomycotina</taxon>
        <taxon>Agaricomycetes</taxon>
        <taxon>Polyporales</taxon>
        <taxon>Grifolaceae</taxon>
        <taxon>Grifola</taxon>
    </lineage>
</organism>
<dbReference type="InterPro" id="IPR024481">
    <property type="entry name" value="Helicase_Sen1_N"/>
</dbReference>
<evidence type="ECO:0000313" key="3">
    <source>
        <dbReference type="Proteomes" id="UP000092993"/>
    </source>
</evidence>